<evidence type="ECO:0000313" key="1">
    <source>
        <dbReference type="EMBL" id="GAF97165.1"/>
    </source>
</evidence>
<dbReference type="EMBL" id="BARS01018685">
    <property type="protein sequence ID" value="GAF97165.1"/>
    <property type="molecule type" value="Genomic_DNA"/>
</dbReference>
<proteinExistence type="predicted"/>
<feature type="non-terminal residue" evidence="1">
    <location>
        <position position="1"/>
    </location>
</feature>
<reference evidence="1" key="1">
    <citation type="journal article" date="2014" name="Front. Microbiol.">
        <title>High frequency of phylogenetically diverse reductive dehalogenase-homologous genes in deep subseafloor sedimentary metagenomes.</title>
        <authorList>
            <person name="Kawai M."/>
            <person name="Futagami T."/>
            <person name="Toyoda A."/>
            <person name="Takaki Y."/>
            <person name="Nishi S."/>
            <person name="Hori S."/>
            <person name="Arai W."/>
            <person name="Tsubouchi T."/>
            <person name="Morono Y."/>
            <person name="Uchiyama I."/>
            <person name="Ito T."/>
            <person name="Fujiyama A."/>
            <person name="Inagaki F."/>
            <person name="Takami H."/>
        </authorList>
    </citation>
    <scope>NUCLEOTIDE SEQUENCE</scope>
    <source>
        <strain evidence="1">Expedition CK06-06</strain>
    </source>
</reference>
<accession>X0V949</accession>
<protein>
    <submittedName>
        <fullName evidence="1">Uncharacterized protein</fullName>
    </submittedName>
</protein>
<dbReference type="AlphaFoldDB" id="X0V949"/>
<gene>
    <name evidence="1" type="ORF">S01H1_30370</name>
</gene>
<organism evidence="1">
    <name type="scientific">marine sediment metagenome</name>
    <dbReference type="NCBI Taxonomy" id="412755"/>
    <lineage>
        <taxon>unclassified sequences</taxon>
        <taxon>metagenomes</taxon>
        <taxon>ecological metagenomes</taxon>
    </lineage>
</organism>
<comment type="caution">
    <text evidence="1">The sequence shown here is derived from an EMBL/GenBank/DDBJ whole genome shotgun (WGS) entry which is preliminary data.</text>
</comment>
<sequence>AVQITGADVCPLNDYTHWFDVAVKTHNPVLSTNEQGCADYSRMTPKGEHPYVHTWMVPYADIPAIFTPSHRGLLALNFDYQKRDDCRLSWMDGLNYSLRDFDQKVNVVPGPLWVLNLSSAVKVVRDGDKIYVNEQRMNSFHRKYWLAGVCKKYLAPDNPNCQHNHLMFNQMWNFFNRDCRVVWTEGVDEWDGKK</sequence>
<name>X0V949_9ZZZZ</name>